<dbReference type="InterPro" id="IPR000089">
    <property type="entry name" value="Biotin_lipoyl"/>
</dbReference>
<evidence type="ECO:0000313" key="2">
    <source>
        <dbReference type="Ensembl" id="ENSACAP00000039146.1"/>
    </source>
</evidence>
<proteinExistence type="predicted"/>
<dbReference type="GO" id="GO:0045254">
    <property type="term" value="C:pyruvate dehydrogenase complex"/>
    <property type="evidence" value="ECO:0007669"/>
    <property type="project" value="InterPro"/>
</dbReference>
<dbReference type="Proteomes" id="UP000001646">
    <property type="component" value="Unplaced"/>
</dbReference>
<reference evidence="2" key="1">
    <citation type="submission" date="2009-12" db="EMBL/GenBank/DDBJ databases">
        <title>The Genome Sequence of Anolis carolinensis (Green Anole Lizard).</title>
        <authorList>
            <consortium name="The Genome Sequencing Platform"/>
            <person name="Di Palma F."/>
            <person name="Alfoldi J."/>
            <person name="Heiman D."/>
            <person name="Young S."/>
            <person name="Grabherr M."/>
            <person name="Johnson J."/>
            <person name="Lander E.S."/>
            <person name="Lindblad-Toh K."/>
        </authorList>
    </citation>
    <scope>NUCLEOTIDE SEQUENCE [LARGE SCALE GENOMIC DNA]</scope>
    <source>
        <strain evidence="2">JBL SC #1</strain>
    </source>
</reference>
<reference evidence="2" key="2">
    <citation type="submission" date="2025-08" db="UniProtKB">
        <authorList>
            <consortium name="Ensembl"/>
        </authorList>
    </citation>
    <scope>IDENTIFICATION</scope>
</reference>
<dbReference type="PANTHER" id="PTHR23151">
    <property type="entry name" value="DIHYDROLIPOAMIDE ACETYL/SUCCINYL-TRANSFERASE-RELATED"/>
    <property type="match status" value="1"/>
</dbReference>
<dbReference type="CDD" id="cd06849">
    <property type="entry name" value="lipoyl_domain"/>
    <property type="match status" value="1"/>
</dbReference>
<organism evidence="2 3">
    <name type="scientific">Anolis carolinensis</name>
    <name type="common">Green anole</name>
    <name type="synonym">American chameleon</name>
    <dbReference type="NCBI Taxonomy" id="28377"/>
    <lineage>
        <taxon>Eukaryota</taxon>
        <taxon>Metazoa</taxon>
        <taxon>Chordata</taxon>
        <taxon>Craniata</taxon>
        <taxon>Vertebrata</taxon>
        <taxon>Euteleostomi</taxon>
        <taxon>Lepidosauria</taxon>
        <taxon>Squamata</taxon>
        <taxon>Bifurcata</taxon>
        <taxon>Unidentata</taxon>
        <taxon>Episquamata</taxon>
        <taxon>Toxicofera</taxon>
        <taxon>Iguania</taxon>
        <taxon>Dactyloidae</taxon>
        <taxon>Anolis</taxon>
    </lineage>
</organism>
<dbReference type="GeneTree" id="ENSGT00940000156046"/>
<dbReference type="PANTHER" id="PTHR23151:SF90">
    <property type="entry name" value="DIHYDROLIPOYLLYSINE-RESIDUE ACETYLTRANSFERASE COMPONENT OF PYRUVATE DEHYDROGENASE COMPLEX, MITOCHONDRIAL-RELATED"/>
    <property type="match status" value="1"/>
</dbReference>
<dbReference type="GO" id="GO:0006086">
    <property type="term" value="P:pyruvate decarboxylation to acetyl-CoA"/>
    <property type="evidence" value="ECO:0007669"/>
    <property type="project" value="InterPro"/>
</dbReference>
<dbReference type="AlphaFoldDB" id="A0A803TVA6"/>
<accession>A0A803TVA6</accession>
<evidence type="ECO:0000259" key="1">
    <source>
        <dbReference type="Pfam" id="PF00364"/>
    </source>
</evidence>
<dbReference type="Ensembl" id="ENSACAT00000014166.2">
    <property type="protein sequence ID" value="ENSACAP00000039146.1"/>
    <property type="gene ID" value="ENSACAG00000014161.2"/>
</dbReference>
<name>A0A803TVA6_ANOCA</name>
<reference evidence="2" key="3">
    <citation type="submission" date="2025-09" db="UniProtKB">
        <authorList>
            <consortium name="Ensembl"/>
        </authorList>
    </citation>
    <scope>IDENTIFICATION</scope>
</reference>
<dbReference type="Pfam" id="PF00364">
    <property type="entry name" value="Biotin_lipoyl"/>
    <property type="match status" value="1"/>
</dbReference>
<feature type="domain" description="Lipoyl-binding" evidence="1">
    <location>
        <begin position="51"/>
        <end position="111"/>
    </location>
</feature>
<sequence length="204" mass="21541">LGGNWKMSCVLYNLPPLSSVGIKEESPLKGQKPTAGSQSFPTCTPAIKTFMPALSPTMEEENIVRQLKNEGDTVDVGDALGEIETDKAVVTMDESVQLGALTGLLVEEGQNWKQVEIPNVIGEAPSLSGPLATTPVPIPSPSAASLHEAEQHPEKLQFCLSPAACNILESHGLNASSCLPSDPRASVSQSIFLSCILSQHDIVV</sequence>
<evidence type="ECO:0000313" key="3">
    <source>
        <dbReference type="Proteomes" id="UP000001646"/>
    </source>
</evidence>
<protein>
    <recommendedName>
        <fullName evidence="1">Lipoyl-binding domain-containing protein</fullName>
    </recommendedName>
</protein>
<dbReference type="InterPro" id="IPR011053">
    <property type="entry name" value="Single_hybrid_motif"/>
</dbReference>
<dbReference type="Bgee" id="ENSACAG00000014161">
    <property type="expression patterns" value="Expressed in skeletal muscle tissue and 13 other cell types or tissues"/>
</dbReference>
<keyword evidence="3" id="KW-1185">Reference proteome</keyword>
<dbReference type="SUPFAM" id="SSF51230">
    <property type="entry name" value="Single hybrid motif"/>
    <property type="match status" value="1"/>
</dbReference>
<dbReference type="InParanoid" id="A0A803TVA6"/>
<dbReference type="Gene3D" id="2.40.50.100">
    <property type="match status" value="1"/>
</dbReference>
<dbReference type="InterPro" id="IPR045257">
    <property type="entry name" value="E2/Pdx1"/>
</dbReference>